<feature type="compositionally biased region" description="Basic and acidic residues" evidence="1">
    <location>
        <begin position="1"/>
        <end position="21"/>
    </location>
</feature>
<sequence length="263" mass="29897">MADNHDTASCRREQAQRRSSGDRPGGVGSRIRRTAAGIYDTVRGRHDPRTVQSFHLISRQRNKIRLAITHREIDIDRRTHVELILKALLYARQCDYVGYVLRIRRPNTRPRRMPHIRRRQIGRRRAIDWSVPADPHLSVAQRHYDRPAQQDGTYQSGGGRDPPSPRIRLRSRRSQIDVDSGKQPTDVTDVCGRQGGRLTAGLCRRLGLTTSPGSRIAALSSNERVRSVRHAESPSQCADHAEPSEDVVVSDYRNDKCDNAQHE</sequence>
<accession>A0ABS1MAU3</accession>
<comment type="caution">
    <text evidence="2">The sequence shown here is derived from an EMBL/GenBank/DDBJ whole genome shotgun (WGS) entry which is preliminary data.</text>
</comment>
<feature type="region of interest" description="Disordered" evidence="1">
    <location>
        <begin position="1"/>
        <end position="29"/>
    </location>
</feature>
<feature type="compositionally biased region" description="Basic and acidic residues" evidence="1">
    <location>
        <begin position="223"/>
        <end position="232"/>
    </location>
</feature>
<name>A0ABS1MAU3_9NOCA</name>
<dbReference type="Proteomes" id="UP000602198">
    <property type="component" value="Unassembled WGS sequence"/>
</dbReference>
<gene>
    <name evidence="2" type="ORF">JK358_25480</name>
</gene>
<feature type="region of interest" description="Disordered" evidence="1">
    <location>
        <begin position="220"/>
        <end position="263"/>
    </location>
</feature>
<evidence type="ECO:0000256" key="1">
    <source>
        <dbReference type="SAM" id="MobiDB-lite"/>
    </source>
</evidence>
<reference evidence="2 3" key="1">
    <citation type="submission" date="2021-01" db="EMBL/GenBank/DDBJ databases">
        <title>WGS of actinomycetes isolated from Thailand.</title>
        <authorList>
            <person name="Thawai C."/>
        </authorList>
    </citation>
    <scope>NUCLEOTIDE SEQUENCE [LARGE SCALE GENOMIC DNA]</scope>
    <source>
        <strain evidence="2 3">LPG 2</strain>
    </source>
</reference>
<protein>
    <submittedName>
        <fullName evidence="2">Uncharacterized protein</fullName>
    </submittedName>
</protein>
<feature type="compositionally biased region" description="Basic and acidic residues" evidence="1">
    <location>
        <begin position="252"/>
        <end position="263"/>
    </location>
</feature>
<dbReference type="EMBL" id="JAERRJ010000010">
    <property type="protein sequence ID" value="MBL1077758.1"/>
    <property type="molecule type" value="Genomic_DNA"/>
</dbReference>
<keyword evidence="3" id="KW-1185">Reference proteome</keyword>
<evidence type="ECO:0000313" key="2">
    <source>
        <dbReference type="EMBL" id="MBL1077758.1"/>
    </source>
</evidence>
<evidence type="ECO:0000313" key="3">
    <source>
        <dbReference type="Proteomes" id="UP000602198"/>
    </source>
</evidence>
<feature type="region of interest" description="Disordered" evidence="1">
    <location>
        <begin position="138"/>
        <end position="187"/>
    </location>
</feature>
<dbReference type="RefSeq" id="WP_201951691.1">
    <property type="nucleotide sequence ID" value="NZ_JAERRJ010000010.1"/>
</dbReference>
<organism evidence="2 3">
    <name type="scientific">Nocardia acididurans</name>
    <dbReference type="NCBI Taxonomy" id="2802282"/>
    <lineage>
        <taxon>Bacteria</taxon>
        <taxon>Bacillati</taxon>
        <taxon>Actinomycetota</taxon>
        <taxon>Actinomycetes</taxon>
        <taxon>Mycobacteriales</taxon>
        <taxon>Nocardiaceae</taxon>
        <taxon>Nocardia</taxon>
    </lineage>
</organism>
<proteinExistence type="predicted"/>